<dbReference type="AlphaFoldDB" id="A0AAD5XL91"/>
<reference evidence="6" key="1">
    <citation type="submission" date="2020-05" db="EMBL/GenBank/DDBJ databases">
        <title>Phylogenomic resolution of chytrid fungi.</title>
        <authorList>
            <person name="Stajich J.E."/>
            <person name="Amses K."/>
            <person name="Simmons R."/>
            <person name="Seto K."/>
            <person name="Myers J."/>
            <person name="Bonds A."/>
            <person name="Quandt C.A."/>
            <person name="Barry K."/>
            <person name="Liu P."/>
            <person name="Grigoriev I."/>
            <person name="Longcore J.E."/>
            <person name="James T.Y."/>
        </authorList>
    </citation>
    <scope>NUCLEOTIDE SEQUENCE</scope>
    <source>
        <strain evidence="6">JEL0513</strain>
    </source>
</reference>
<accession>A0AAD5XL91</accession>
<dbReference type="SUPFAM" id="SSF49785">
    <property type="entry name" value="Galactose-binding domain-like"/>
    <property type="match status" value="1"/>
</dbReference>
<dbReference type="PANTHER" id="PTHR42732">
    <property type="entry name" value="BETA-GALACTOSIDASE"/>
    <property type="match status" value="1"/>
</dbReference>
<dbReference type="PRINTS" id="PR00132">
    <property type="entry name" value="GLHYDRLASE2"/>
</dbReference>
<dbReference type="InterPro" id="IPR036156">
    <property type="entry name" value="Beta-gal/glucu_dom_sf"/>
</dbReference>
<dbReference type="InterPro" id="IPR006101">
    <property type="entry name" value="Glyco_hydro_2"/>
</dbReference>
<organism evidence="6 7">
    <name type="scientific">Physocladia obscura</name>
    <dbReference type="NCBI Taxonomy" id="109957"/>
    <lineage>
        <taxon>Eukaryota</taxon>
        <taxon>Fungi</taxon>
        <taxon>Fungi incertae sedis</taxon>
        <taxon>Chytridiomycota</taxon>
        <taxon>Chytridiomycota incertae sedis</taxon>
        <taxon>Chytridiomycetes</taxon>
        <taxon>Chytridiales</taxon>
        <taxon>Chytriomycetaceae</taxon>
        <taxon>Physocladia</taxon>
    </lineage>
</organism>
<dbReference type="Proteomes" id="UP001211907">
    <property type="component" value="Unassembled WGS sequence"/>
</dbReference>
<dbReference type="SUPFAM" id="SSF49303">
    <property type="entry name" value="beta-Galactosidase/glucuronidase domain"/>
    <property type="match status" value="1"/>
</dbReference>
<proteinExistence type="inferred from homology"/>
<dbReference type="InterPro" id="IPR051913">
    <property type="entry name" value="GH2_Domain-Containing"/>
</dbReference>
<gene>
    <name evidence="6" type="ORF">HK100_003184</name>
</gene>
<dbReference type="Gene3D" id="2.60.40.10">
    <property type="entry name" value="Immunoglobulins"/>
    <property type="match status" value="2"/>
</dbReference>
<dbReference type="GO" id="GO:0005975">
    <property type="term" value="P:carbohydrate metabolic process"/>
    <property type="evidence" value="ECO:0007669"/>
    <property type="project" value="InterPro"/>
</dbReference>
<feature type="signal peptide" evidence="4">
    <location>
        <begin position="1"/>
        <end position="17"/>
    </location>
</feature>
<dbReference type="InterPro" id="IPR017853">
    <property type="entry name" value="GH"/>
</dbReference>
<evidence type="ECO:0000259" key="5">
    <source>
        <dbReference type="Pfam" id="PF02836"/>
    </source>
</evidence>
<comment type="caution">
    <text evidence="6">The sequence shown here is derived from an EMBL/GenBank/DDBJ whole genome shotgun (WGS) entry which is preliminary data.</text>
</comment>
<name>A0AAD5XL91_9FUNG</name>
<dbReference type="InterPro" id="IPR008979">
    <property type="entry name" value="Galactose-bd-like_sf"/>
</dbReference>
<feature type="domain" description="Glycoside hydrolase family 2 catalytic" evidence="5">
    <location>
        <begin position="359"/>
        <end position="644"/>
    </location>
</feature>
<evidence type="ECO:0000256" key="3">
    <source>
        <dbReference type="ARBA" id="ARBA00023295"/>
    </source>
</evidence>
<dbReference type="Gene3D" id="2.60.120.260">
    <property type="entry name" value="Galactose-binding domain-like"/>
    <property type="match status" value="1"/>
</dbReference>
<comment type="similarity">
    <text evidence="1">Belongs to the glycosyl hydrolase 2 family.</text>
</comment>
<keyword evidence="3" id="KW-0326">Glycosidase</keyword>
<keyword evidence="2" id="KW-0378">Hydrolase</keyword>
<dbReference type="GO" id="GO:0004553">
    <property type="term" value="F:hydrolase activity, hydrolyzing O-glycosyl compounds"/>
    <property type="evidence" value="ECO:0007669"/>
    <property type="project" value="InterPro"/>
</dbReference>
<sequence length="725" mass="81524">MIGFLFLLVFWVVGTDAQEGRARGLAKQYFSLSQTNDHLFSHFGDSALPSPLPPPTSRWLFSFNATDETSWRPVSVPHSWNIRDGLSPNYRRAKATYRTILPTLGVSADISPLMNKGHDDEIELSNNDPDKNSVTIVLDVGAANAHAEVFANTILVGSHSGGFSRFRVEIPSAVITNPATVVDVTVDNSASLTDIVPLSGDFTFFGGIYRDIGYWTVRRGVPIFDMFDVGSFGVYFIQKNTLSRERPSQGIFDASIRVSCFGNLTDTRELILVLRIFEGTTSKSVVDISRNVSLPFSTCLVPTTFTIPFIISSPRLWHGRSDPFLYRPVVEIVYQESIVDSFTTRIGVRSYHVDPVYGFFLNGQPYSLHGVNLHQDWESLGWAISEVNTRRNFAMFDDLNITALRCAHYQHSELTYKLADEYGFVVWAEIPNIENAPISPGLYLNTASQLRELIRQAYNHASILFWSVGNELKIGNGNSPAPLVWMLNKVAKAEDPYRLTTIAVNTPLTHPMMTFVDTAAINIYPGWYGGKASELGISLDKYHITRPDLSFGITEYGAGASIYIHSEKPVIMDHSEEYQAKLHQESWPQLAARKYLWWKTVWNFADFASSWRHEGDRDGMNDKGLVTYDRTVKKDAFYYYKSVWNSEALVHVIGSRFTYRDPVVDVTVYANGVETVKLFVNGVLVGEMVLRTDRVHIFPRVQLSNGRNVVVGTGGKTESRVVWYV</sequence>
<dbReference type="EMBL" id="JADGJH010000178">
    <property type="protein sequence ID" value="KAJ3134885.1"/>
    <property type="molecule type" value="Genomic_DNA"/>
</dbReference>
<dbReference type="PANTHER" id="PTHR42732:SF1">
    <property type="entry name" value="BETA-MANNOSIDASE"/>
    <property type="match status" value="1"/>
</dbReference>
<evidence type="ECO:0000256" key="2">
    <source>
        <dbReference type="ARBA" id="ARBA00022801"/>
    </source>
</evidence>
<evidence type="ECO:0000313" key="7">
    <source>
        <dbReference type="Proteomes" id="UP001211907"/>
    </source>
</evidence>
<feature type="chain" id="PRO_5042224269" description="Glycoside hydrolase family 2 catalytic domain-containing protein" evidence="4">
    <location>
        <begin position="18"/>
        <end position="725"/>
    </location>
</feature>
<dbReference type="InterPro" id="IPR013783">
    <property type="entry name" value="Ig-like_fold"/>
</dbReference>
<dbReference type="InterPro" id="IPR006103">
    <property type="entry name" value="Glyco_hydro_2_cat"/>
</dbReference>
<dbReference type="Pfam" id="PF02836">
    <property type="entry name" value="Glyco_hydro_2_C"/>
    <property type="match status" value="1"/>
</dbReference>
<keyword evidence="4" id="KW-0732">Signal</keyword>
<evidence type="ECO:0000256" key="1">
    <source>
        <dbReference type="ARBA" id="ARBA00007401"/>
    </source>
</evidence>
<dbReference type="Gene3D" id="3.20.20.80">
    <property type="entry name" value="Glycosidases"/>
    <property type="match status" value="1"/>
</dbReference>
<evidence type="ECO:0000256" key="4">
    <source>
        <dbReference type="SAM" id="SignalP"/>
    </source>
</evidence>
<evidence type="ECO:0000313" key="6">
    <source>
        <dbReference type="EMBL" id="KAJ3134885.1"/>
    </source>
</evidence>
<keyword evidence="7" id="KW-1185">Reference proteome</keyword>
<protein>
    <recommendedName>
        <fullName evidence="5">Glycoside hydrolase family 2 catalytic domain-containing protein</fullName>
    </recommendedName>
</protein>
<dbReference type="SUPFAM" id="SSF51445">
    <property type="entry name" value="(Trans)glycosidases"/>
    <property type="match status" value="1"/>
</dbReference>